<evidence type="ECO:0000256" key="1">
    <source>
        <dbReference type="SAM" id="MobiDB-lite"/>
    </source>
</evidence>
<dbReference type="Proteomes" id="UP000807342">
    <property type="component" value="Unassembled WGS sequence"/>
</dbReference>
<accession>A0A9P5XBD6</accession>
<keyword evidence="3" id="KW-1185">Reference proteome</keyword>
<feature type="region of interest" description="Disordered" evidence="1">
    <location>
        <begin position="1"/>
        <end position="24"/>
    </location>
</feature>
<name>A0A9P5XBD6_9AGAR</name>
<evidence type="ECO:0000313" key="3">
    <source>
        <dbReference type="Proteomes" id="UP000807342"/>
    </source>
</evidence>
<reference evidence="2" key="1">
    <citation type="submission" date="2020-11" db="EMBL/GenBank/DDBJ databases">
        <authorList>
            <consortium name="DOE Joint Genome Institute"/>
            <person name="Ahrendt S."/>
            <person name="Riley R."/>
            <person name="Andreopoulos W."/>
            <person name="Labutti K."/>
            <person name="Pangilinan J."/>
            <person name="Ruiz-Duenas F.J."/>
            <person name="Barrasa J.M."/>
            <person name="Sanchez-Garcia M."/>
            <person name="Camarero S."/>
            <person name="Miyauchi S."/>
            <person name="Serrano A."/>
            <person name="Linde D."/>
            <person name="Babiker R."/>
            <person name="Drula E."/>
            <person name="Ayuso-Fernandez I."/>
            <person name="Pacheco R."/>
            <person name="Padilla G."/>
            <person name="Ferreira P."/>
            <person name="Barriuso J."/>
            <person name="Kellner H."/>
            <person name="Castanera R."/>
            <person name="Alfaro M."/>
            <person name="Ramirez L."/>
            <person name="Pisabarro A.G."/>
            <person name="Kuo A."/>
            <person name="Tritt A."/>
            <person name="Lipzen A."/>
            <person name="He G."/>
            <person name="Yan M."/>
            <person name="Ng V."/>
            <person name="Cullen D."/>
            <person name="Martin F."/>
            <person name="Rosso M.-N."/>
            <person name="Henrissat B."/>
            <person name="Hibbett D."/>
            <person name="Martinez A.T."/>
            <person name="Grigoriev I.V."/>
        </authorList>
    </citation>
    <scope>NUCLEOTIDE SEQUENCE</scope>
    <source>
        <strain evidence="2">MF-IS2</strain>
    </source>
</reference>
<dbReference type="AlphaFoldDB" id="A0A9P5XBD6"/>
<organism evidence="2 3">
    <name type="scientific">Macrolepiota fuliginosa MF-IS2</name>
    <dbReference type="NCBI Taxonomy" id="1400762"/>
    <lineage>
        <taxon>Eukaryota</taxon>
        <taxon>Fungi</taxon>
        <taxon>Dikarya</taxon>
        <taxon>Basidiomycota</taxon>
        <taxon>Agaricomycotina</taxon>
        <taxon>Agaricomycetes</taxon>
        <taxon>Agaricomycetidae</taxon>
        <taxon>Agaricales</taxon>
        <taxon>Agaricineae</taxon>
        <taxon>Agaricaceae</taxon>
        <taxon>Macrolepiota</taxon>
    </lineage>
</organism>
<gene>
    <name evidence="2" type="ORF">P691DRAFT_782786</name>
</gene>
<sequence length="272" mass="30520">MPSSSGGLTLFGDSPSNNRFPGERSGMTFYGENRTSRFCSKVAAPVTHGRRHERGKIPEQWAGGVQATLERDVLREGITEGRETRDSVQRVVKIHKIAYSAGAWTGITRELRPTFIMPNHATLFSASTSSYPQMPMSPIHFAHPVTGFRPAAVVEKVSFLFHSNDWSGGLANREGYRKRGWERDSCVLEQYCPYPRHRIPPTLGQDEGTRVDIGVVCWGSAASDLHIRGIRPSVKIRDLRMKSQPEAALAQKVFIHLQDRVVHLHYVEPRAF</sequence>
<dbReference type="EMBL" id="MU151212">
    <property type="protein sequence ID" value="KAF9447164.1"/>
    <property type="molecule type" value="Genomic_DNA"/>
</dbReference>
<evidence type="ECO:0000313" key="2">
    <source>
        <dbReference type="EMBL" id="KAF9447164.1"/>
    </source>
</evidence>
<proteinExistence type="predicted"/>
<comment type="caution">
    <text evidence="2">The sequence shown here is derived from an EMBL/GenBank/DDBJ whole genome shotgun (WGS) entry which is preliminary data.</text>
</comment>
<protein>
    <submittedName>
        <fullName evidence="2">Uncharacterized protein</fullName>
    </submittedName>
</protein>